<evidence type="ECO:0000259" key="1">
    <source>
        <dbReference type="Pfam" id="PF03551"/>
    </source>
</evidence>
<keyword evidence="4" id="KW-1185">Reference proteome</keyword>
<keyword evidence="3" id="KW-0238">DNA-binding</keyword>
<reference evidence="3 4" key="1">
    <citation type="submission" date="2021-03" db="EMBL/GenBank/DDBJ databases">
        <title>Genomic Encyclopedia of Type Strains, Phase IV (KMG-IV): sequencing the most valuable type-strain genomes for metagenomic binning, comparative biology and taxonomic classification.</title>
        <authorList>
            <person name="Goeker M."/>
        </authorList>
    </citation>
    <scope>NUCLEOTIDE SEQUENCE [LARGE SCALE GENOMIC DNA]</scope>
    <source>
        <strain evidence="3 4">DSM 27138</strain>
    </source>
</reference>
<evidence type="ECO:0000313" key="4">
    <source>
        <dbReference type="Proteomes" id="UP001519289"/>
    </source>
</evidence>
<evidence type="ECO:0000313" key="3">
    <source>
        <dbReference type="EMBL" id="MBP2019201.1"/>
    </source>
</evidence>
<dbReference type="GO" id="GO:0003677">
    <property type="term" value="F:DNA binding"/>
    <property type="evidence" value="ECO:0007669"/>
    <property type="project" value="UniProtKB-KW"/>
</dbReference>
<dbReference type="InterPro" id="IPR036390">
    <property type="entry name" value="WH_DNA-bd_sf"/>
</dbReference>
<dbReference type="Proteomes" id="UP001519289">
    <property type="component" value="Unassembled WGS sequence"/>
</dbReference>
<name>A0ABS4JWB7_9FIRM</name>
<evidence type="ECO:0000259" key="2">
    <source>
        <dbReference type="Pfam" id="PF10400"/>
    </source>
</evidence>
<dbReference type="InterPro" id="IPR018309">
    <property type="entry name" value="Tscrpt_reg_PadR_C"/>
</dbReference>
<dbReference type="Gene3D" id="1.10.10.10">
    <property type="entry name" value="Winged helix-like DNA-binding domain superfamily/Winged helix DNA-binding domain"/>
    <property type="match status" value="1"/>
</dbReference>
<sequence>MGQIYSTLERMLKDGLVVLEESEGQGEERKVYRITEAGLEELERWLARPPLKARPMRDEIYVRLGLLVDKDPARALELLESQRRVYHLQMAELTRARIQLARAQGPDRLRQEMMLDAALLHVEADLKWLDNCEARLRARGGQES</sequence>
<dbReference type="PANTHER" id="PTHR43252:SF6">
    <property type="entry name" value="NEGATIVE TRANSCRIPTION REGULATOR PADR"/>
    <property type="match status" value="1"/>
</dbReference>
<protein>
    <submittedName>
        <fullName evidence="3">DNA-binding PadR family transcriptional regulator</fullName>
    </submittedName>
</protein>
<feature type="domain" description="Transcription regulator PadR C-terminal" evidence="2">
    <location>
        <begin position="56"/>
        <end position="137"/>
    </location>
</feature>
<dbReference type="EMBL" id="JAGGLG010000024">
    <property type="protein sequence ID" value="MBP2019201.1"/>
    <property type="molecule type" value="Genomic_DNA"/>
</dbReference>
<dbReference type="InterPro" id="IPR005149">
    <property type="entry name" value="Tscrpt_reg_PadR_N"/>
</dbReference>
<dbReference type="PANTHER" id="PTHR43252">
    <property type="entry name" value="TRANSCRIPTIONAL REGULATOR YQJI"/>
    <property type="match status" value="1"/>
</dbReference>
<organism evidence="3 4">
    <name type="scientific">Symbiobacterium terraclitae</name>
    <dbReference type="NCBI Taxonomy" id="557451"/>
    <lineage>
        <taxon>Bacteria</taxon>
        <taxon>Bacillati</taxon>
        <taxon>Bacillota</taxon>
        <taxon>Clostridia</taxon>
        <taxon>Eubacteriales</taxon>
        <taxon>Symbiobacteriaceae</taxon>
        <taxon>Symbiobacterium</taxon>
    </lineage>
</organism>
<accession>A0ABS4JWB7</accession>
<comment type="caution">
    <text evidence="3">The sequence shown here is derived from an EMBL/GenBank/DDBJ whole genome shotgun (WGS) entry which is preliminary data.</text>
</comment>
<gene>
    <name evidence="3" type="ORF">J2Z79_002626</name>
</gene>
<dbReference type="SUPFAM" id="SSF46785">
    <property type="entry name" value="Winged helix' DNA-binding domain"/>
    <property type="match status" value="1"/>
</dbReference>
<dbReference type="Pfam" id="PF10400">
    <property type="entry name" value="Vir_act_alpha_C"/>
    <property type="match status" value="1"/>
</dbReference>
<dbReference type="Pfam" id="PF03551">
    <property type="entry name" value="PadR"/>
    <property type="match status" value="1"/>
</dbReference>
<dbReference type="InterPro" id="IPR036388">
    <property type="entry name" value="WH-like_DNA-bd_sf"/>
</dbReference>
<proteinExistence type="predicted"/>
<feature type="domain" description="Transcription regulator PadR N-terminal" evidence="1">
    <location>
        <begin position="2"/>
        <end position="43"/>
    </location>
</feature>